<dbReference type="GO" id="GO:0009279">
    <property type="term" value="C:cell outer membrane"/>
    <property type="evidence" value="ECO:0007669"/>
    <property type="project" value="UniProtKB-SubCell"/>
</dbReference>
<evidence type="ECO:0000313" key="14">
    <source>
        <dbReference type="Proteomes" id="UP001319200"/>
    </source>
</evidence>
<keyword evidence="14" id="KW-1185">Reference proteome</keyword>
<keyword evidence="13" id="KW-0675">Receptor</keyword>
<dbReference type="InterPro" id="IPR036942">
    <property type="entry name" value="Beta-barrel_TonB_sf"/>
</dbReference>
<evidence type="ECO:0000256" key="2">
    <source>
        <dbReference type="ARBA" id="ARBA00022448"/>
    </source>
</evidence>
<dbReference type="PANTHER" id="PTHR30069:SF57">
    <property type="entry name" value="TONB-DEPENDENT RECEPTOR"/>
    <property type="match status" value="1"/>
</dbReference>
<dbReference type="Proteomes" id="UP001319200">
    <property type="component" value="Unassembled WGS sequence"/>
</dbReference>
<evidence type="ECO:0000313" key="13">
    <source>
        <dbReference type="EMBL" id="MBT1696935.1"/>
    </source>
</evidence>
<comment type="caution">
    <text evidence="13">The sequence shown here is derived from an EMBL/GenBank/DDBJ whole genome shotgun (WGS) entry which is preliminary data.</text>
</comment>
<evidence type="ECO:0000256" key="7">
    <source>
        <dbReference type="ARBA" id="ARBA00023237"/>
    </source>
</evidence>
<evidence type="ECO:0000259" key="11">
    <source>
        <dbReference type="Pfam" id="PF00593"/>
    </source>
</evidence>
<dbReference type="InterPro" id="IPR008969">
    <property type="entry name" value="CarboxyPept-like_regulatory"/>
</dbReference>
<dbReference type="InterPro" id="IPR012910">
    <property type="entry name" value="Plug_dom"/>
</dbReference>
<protein>
    <submittedName>
        <fullName evidence="13">TonB-dependent receptor</fullName>
    </submittedName>
</protein>
<accession>A0AAP2DIH5</accession>
<dbReference type="Gene3D" id="2.170.130.10">
    <property type="entry name" value="TonB-dependent receptor, plug domain"/>
    <property type="match status" value="1"/>
</dbReference>
<dbReference type="GO" id="GO:0015344">
    <property type="term" value="F:siderophore uptake transmembrane transporter activity"/>
    <property type="evidence" value="ECO:0007669"/>
    <property type="project" value="TreeGrafter"/>
</dbReference>
<feature type="chain" id="PRO_5042927306" evidence="10">
    <location>
        <begin position="23"/>
        <end position="755"/>
    </location>
</feature>
<proteinExistence type="inferred from homology"/>
<evidence type="ECO:0000256" key="10">
    <source>
        <dbReference type="SAM" id="SignalP"/>
    </source>
</evidence>
<feature type="signal peptide" evidence="10">
    <location>
        <begin position="1"/>
        <end position="22"/>
    </location>
</feature>
<evidence type="ECO:0000256" key="4">
    <source>
        <dbReference type="ARBA" id="ARBA00022692"/>
    </source>
</evidence>
<evidence type="ECO:0000256" key="6">
    <source>
        <dbReference type="ARBA" id="ARBA00023136"/>
    </source>
</evidence>
<dbReference type="AlphaFoldDB" id="A0AAP2DIH5"/>
<dbReference type="InterPro" id="IPR000531">
    <property type="entry name" value="Beta-barrel_TonB"/>
</dbReference>
<keyword evidence="5 9" id="KW-0798">TonB box</keyword>
<dbReference type="GO" id="GO:0044718">
    <property type="term" value="P:siderophore transmembrane transport"/>
    <property type="evidence" value="ECO:0007669"/>
    <property type="project" value="TreeGrafter"/>
</dbReference>
<feature type="domain" description="TonB-dependent receptor plug" evidence="12">
    <location>
        <begin position="123"/>
        <end position="228"/>
    </location>
</feature>
<keyword evidence="10" id="KW-0732">Signal</keyword>
<reference evidence="13 14" key="1">
    <citation type="submission" date="2021-05" db="EMBL/GenBank/DDBJ databases">
        <title>A Polyphasic approach of four new species of the genus Ohtaekwangia: Ohtaekwangia histidinii sp. nov., Ohtaekwangia cretensis sp. nov., Ohtaekwangia indiensis sp. nov., Ohtaekwangia reichenbachii sp. nov. from diverse environment.</title>
        <authorList>
            <person name="Octaviana S."/>
        </authorList>
    </citation>
    <scope>NUCLEOTIDE SEQUENCE [LARGE SCALE GENOMIC DNA]</scope>
    <source>
        <strain evidence="13 14">PWU4</strain>
    </source>
</reference>
<keyword evidence="7 8" id="KW-0998">Cell outer membrane</keyword>
<dbReference type="Pfam" id="PF13715">
    <property type="entry name" value="CarbopepD_reg_2"/>
    <property type="match status" value="1"/>
</dbReference>
<dbReference type="InterPro" id="IPR039426">
    <property type="entry name" value="TonB-dep_rcpt-like"/>
</dbReference>
<evidence type="ECO:0000256" key="3">
    <source>
        <dbReference type="ARBA" id="ARBA00022452"/>
    </source>
</evidence>
<keyword evidence="3 8" id="KW-1134">Transmembrane beta strand</keyword>
<sequence length="755" mass="84079">MAGRLLLGVIAMLATGSMTSHAQPITISGSVKDSETREPLAYASVQLEGSSSGTTTNEQGSFTIAVSAPLAEKAKLIISFVGYKSETVTLSSHQTRYTILLKPDASALQEVVVVSGTMKEVTKMSSPIPVEVYSPALFLKNPTPSIFESLGMVNGVQPQLNCNVCNTGDIHINGMEGPYTMVLIDGMPIVSSLATVYGLAGIPNSMVKRIEVVKGPASTLYGSEAVGGLINIITKDPATSPTFKTDISATSLREYNADVAVKWNVRKASSLLGINYFNFMNKLDVNEDNFTDVTQQQRISLFNKWDVHRRDNRQASVAVRYVYEDRWGGEMQWNRTYRGSNEVYGESIYTNRAEVIGNYQLPVQQKIFFDYSYNYHLQDSYYGVNAYLARQHVAFTQLRWDKQIGKHDLLAGVPFRYVFYDDNTPGTASADTVNRTNKPMRTFLPGIFVQDELKFSEQFTLLSGLRYDRHNQHGNIFSPRLSAKYSPNKSNTFRLSMGNGFRVVNLFTEDHAALTGARQVIIKNALKPEQSWNVNLNYATNLSHSNGYIGIDASVFYTYFTNKIVGDFITDPEMIIYDNLDGHAISKGITLNTDIAFTSSLKVITGVTLMDVYQVEKNDAGRERKVPQLFAPRLSGTYSVSYSLDRFGLTFDLTGRLNGPMHLPVVPNDFRPAKSPLYTIMNLQVTKTFTSGLEVYAGAKNILNFMPKDPLLRPYDPFDKNITINNPYGYTFDTSYNYAPVQGIKGFAGLRYTIQ</sequence>
<name>A0AAP2DIH5_9BACT</name>
<dbReference type="PANTHER" id="PTHR30069">
    <property type="entry name" value="TONB-DEPENDENT OUTER MEMBRANE RECEPTOR"/>
    <property type="match status" value="1"/>
</dbReference>
<dbReference type="EMBL" id="JAHESF010000006">
    <property type="protein sequence ID" value="MBT1696935.1"/>
    <property type="molecule type" value="Genomic_DNA"/>
</dbReference>
<dbReference type="Pfam" id="PF07715">
    <property type="entry name" value="Plug"/>
    <property type="match status" value="1"/>
</dbReference>
<feature type="domain" description="TonB-dependent receptor-like beta-barrel" evidence="11">
    <location>
        <begin position="276"/>
        <end position="702"/>
    </location>
</feature>
<gene>
    <name evidence="13" type="ORF">KK083_08630</name>
</gene>
<evidence type="ECO:0000256" key="1">
    <source>
        <dbReference type="ARBA" id="ARBA00004571"/>
    </source>
</evidence>
<dbReference type="PROSITE" id="PS52016">
    <property type="entry name" value="TONB_DEPENDENT_REC_3"/>
    <property type="match status" value="1"/>
</dbReference>
<dbReference type="SUPFAM" id="SSF49464">
    <property type="entry name" value="Carboxypeptidase regulatory domain-like"/>
    <property type="match status" value="1"/>
</dbReference>
<keyword evidence="4 8" id="KW-0812">Transmembrane</keyword>
<dbReference type="InterPro" id="IPR037066">
    <property type="entry name" value="Plug_dom_sf"/>
</dbReference>
<dbReference type="Gene3D" id="2.40.170.20">
    <property type="entry name" value="TonB-dependent receptor, beta-barrel domain"/>
    <property type="match status" value="1"/>
</dbReference>
<dbReference type="RefSeq" id="WP_254162518.1">
    <property type="nucleotide sequence ID" value="NZ_JAHESF010000006.1"/>
</dbReference>
<evidence type="ECO:0000256" key="8">
    <source>
        <dbReference type="PROSITE-ProRule" id="PRU01360"/>
    </source>
</evidence>
<dbReference type="Pfam" id="PF00593">
    <property type="entry name" value="TonB_dep_Rec_b-barrel"/>
    <property type="match status" value="1"/>
</dbReference>
<comment type="subcellular location">
    <subcellularLocation>
        <location evidence="1 8">Cell outer membrane</location>
        <topology evidence="1 8">Multi-pass membrane protein</topology>
    </subcellularLocation>
</comment>
<keyword evidence="2 8" id="KW-0813">Transport</keyword>
<organism evidence="13 14">
    <name type="scientific">Chryseosolibacter histidini</name>
    <dbReference type="NCBI Taxonomy" id="2782349"/>
    <lineage>
        <taxon>Bacteria</taxon>
        <taxon>Pseudomonadati</taxon>
        <taxon>Bacteroidota</taxon>
        <taxon>Cytophagia</taxon>
        <taxon>Cytophagales</taxon>
        <taxon>Chryseotaleaceae</taxon>
        <taxon>Chryseosolibacter</taxon>
    </lineage>
</organism>
<dbReference type="SUPFAM" id="SSF56935">
    <property type="entry name" value="Porins"/>
    <property type="match status" value="1"/>
</dbReference>
<dbReference type="Gene3D" id="2.60.40.1120">
    <property type="entry name" value="Carboxypeptidase-like, regulatory domain"/>
    <property type="match status" value="1"/>
</dbReference>
<evidence type="ECO:0000256" key="9">
    <source>
        <dbReference type="RuleBase" id="RU003357"/>
    </source>
</evidence>
<keyword evidence="6 8" id="KW-0472">Membrane</keyword>
<comment type="similarity">
    <text evidence="8 9">Belongs to the TonB-dependent receptor family.</text>
</comment>
<evidence type="ECO:0000259" key="12">
    <source>
        <dbReference type="Pfam" id="PF07715"/>
    </source>
</evidence>
<evidence type="ECO:0000256" key="5">
    <source>
        <dbReference type="ARBA" id="ARBA00023077"/>
    </source>
</evidence>